<dbReference type="PANTHER" id="PTHR10836">
    <property type="entry name" value="GLYCERALDEHYDE 3-PHOSPHATE DEHYDROGENASE"/>
    <property type="match status" value="1"/>
</dbReference>
<sequence length="311" mass="34170">MPLSLYPCAGICIVKALLEEEIFWRQRSREEWLREGDIYVLVSTYNMPLSLYPCAATQKTVDGPSMKDWRGGRAASFNIIPSSTGAAKAVGKVLPQLNGKLTGMSFRVPTVDVSVVDLTVRLEKAATYDDIKKAIKEESEGKLKGILGYTEDDVVSTDFVGDSRSSIFDAKAGIALSDNFVKLVSCFTGHDPTLPLDDIESKLCEHFFPSGFPQAGSFAYKTGDGLNRFVACMIIYSQAFVYVIGEDAVEKALELSGRSVGGLNIVVTRILPHKPIICGFSPARSMAHLARLAEEQRKKKKQRKKKSKTTE</sequence>
<dbReference type="Proteomes" id="UP000712600">
    <property type="component" value="Unassembled WGS sequence"/>
</dbReference>
<dbReference type="PRINTS" id="PR00078">
    <property type="entry name" value="G3PDHDRGNASE"/>
</dbReference>
<dbReference type="Gene3D" id="3.30.360.10">
    <property type="entry name" value="Dihydrodipicolinate Reductase, domain 2"/>
    <property type="match status" value="1"/>
</dbReference>
<evidence type="ECO:0000256" key="5">
    <source>
        <dbReference type="ARBA" id="ARBA00023027"/>
    </source>
</evidence>
<proteinExistence type="inferred from homology"/>
<dbReference type="GO" id="GO:0005829">
    <property type="term" value="C:cytosol"/>
    <property type="evidence" value="ECO:0007669"/>
    <property type="project" value="TreeGrafter"/>
</dbReference>
<dbReference type="CDD" id="cd18126">
    <property type="entry name" value="GAPDH_I_C"/>
    <property type="match status" value="1"/>
</dbReference>
<dbReference type="EC" id="1.2.1.12" evidence="3"/>
<feature type="domain" description="Glyceraldehyde 3-phosphate dehydrogenase catalytic" evidence="7">
    <location>
        <begin position="55"/>
        <end position="185"/>
    </location>
</feature>
<evidence type="ECO:0000313" key="9">
    <source>
        <dbReference type="Proteomes" id="UP000712600"/>
    </source>
</evidence>
<keyword evidence="5" id="KW-0520">NAD</keyword>
<evidence type="ECO:0000259" key="7">
    <source>
        <dbReference type="Pfam" id="PF02800"/>
    </source>
</evidence>
<comment type="similarity">
    <text evidence="2">Belongs to the glyceraldehyde-3-phosphate dehydrogenase family.</text>
</comment>
<dbReference type="InterPro" id="IPR020831">
    <property type="entry name" value="GlycerAld/Erythrose_P_DH"/>
</dbReference>
<dbReference type="GO" id="GO:0004365">
    <property type="term" value="F:glyceraldehyde-3-phosphate dehydrogenase (NAD+) (phosphorylating) activity"/>
    <property type="evidence" value="ECO:0007669"/>
    <property type="project" value="UniProtKB-EC"/>
</dbReference>
<evidence type="ECO:0000256" key="6">
    <source>
        <dbReference type="ARBA" id="ARBA00023152"/>
    </source>
</evidence>
<dbReference type="AlphaFoldDB" id="A0A8S9RH59"/>
<accession>A0A8S9RH59</accession>
<comment type="pathway">
    <text evidence="1">Carbohydrate degradation; glycolysis; pyruvate from D-glyceraldehyde 3-phosphate: step 1/5.</text>
</comment>
<evidence type="ECO:0000256" key="1">
    <source>
        <dbReference type="ARBA" id="ARBA00004869"/>
    </source>
</evidence>
<protein>
    <recommendedName>
        <fullName evidence="3">glyceraldehyde-3-phosphate dehydrogenase (phosphorylating)</fullName>
        <ecNumber evidence="3">1.2.1.12</ecNumber>
    </recommendedName>
</protein>
<comment type="caution">
    <text evidence="8">The sequence shown here is derived from an EMBL/GenBank/DDBJ whole genome shotgun (WGS) entry which is preliminary data.</text>
</comment>
<keyword evidence="6" id="KW-0324">Glycolysis</keyword>
<evidence type="ECO:0000256" key="3">
    <source>
        <dbReference type="ARBA" id="ARBA00013119"/>
    </source>
</evidence>
<organism evidence="8 9">
    <name type="scientific">Brassica cretica</name>
    <name type="common">Mustard</name>
    <dbReference type="NCBI Taxonomy" id="69181"/>
    <lineage>
        <taxon>Eukaryota</taxon>
        <taxon>Viridiplantae</taxon>
        <taxon>Streptophyta</taxon>
        <taxon>Embryophyta</taxon>
        <taxon>Tracheophyta</taxon>
        <taxon>Spermatophyta</taxon>
        <taxon>Magnoliopsida</taxon>
        <taxon>eudicotyledons</taxon>
        <taxon>Gunneridae</taxon>
        <taxon>Pentapetalae</taxon>
        <taxon>rosids</taxon>
        <taxon>malvids</taxon>
        <taxon>Brassicales</taxon>
        <taxon>Brassicaceae</taxon>
        <taxon>Brassiceae</taxon>
        <taxon>Brassica</taxon>
    </lineage>
</organism>
<evidence type="ECO:0000256" key="2">
    <source>
        <dbReference type="ARBA" id="ARBA00007406"/>
    </source>
</evidence>
<dbReference type="SUPFAM" id="SSF55347">
    <property type="entry name" value="Glyceraldehyde-3-phosphate dehydrogenase-like, C-terminal domain"/>
    <property type="match status" value="1"/>
</dbReference>
<dbReference type="InterPro" id="IPR020829">
    <property type="entry name" value="GlycerAld_3-P_DH_cat"/>
</dbReference>
<dbReference type="EMBL" id="QGKX02000095">
    <property type="protein sequence ID" value="KAF3571767.1"/>
    <property type="molecule type" value="Genomic_DNA"/>
</dbReference>
<reference evidence="8" key="1">
    <citation type="submission" date="2019-12" db="EMBL/GenBank/DDBJ databases">
        <title>Genome sequencing and annotation of Brassica cretica.</title>
        <authorList>
            <person name="Studholme D.J."/>
            <person name="Sarris P."/>
        </authorList>
    </citation>
    <scope>NUCLEOTIDE SEQUENCE</scope>
    <source>
        <strain evidence="8">PFS-109/04</strain>
        <tissue evidence="8">Leaf</tissue>
    </source>
</reference>
<evidence type="ECO:0000256" key="4">
    <source>
        <dbReference type="ARBA" id="ARBA00023002"/>
    </source>
</evidence>
<keyword evidence="4" id="KW-0560">Oxidoreductase</keyword>
<dbReference type="GO" id="GO:0006096">
    <property type="term" value="P:glycolytic process"/>
    <property type="evidence" value="ECO:0007669"/>
    <property type="project" value="UniProtKB-KW"/>
</dbReference>
<dbReference type="FunFam" id="3.30.360.10:FF:000001">
    <property type="entry name" value="Glyceraldehyde-3-phosphate dehydrogenase"/>
    <property type="match status" value="1"/>
</dbReference>
<gene>
    <name evidence="8" type="ORF">F2Q69_00063428</name>
</gene>
<dbReference type="Pfam" id="PF02800">
    <property type="entry name" value="Gp_dh_C"/>
    <property type="match status" value="1"/>
</dbReference>
<evidence type="ECO:0000313" key="8">
    <source>
        <dbReference type="EMBL" id="KAF3571767.1"/>
    </source>
</evidence>
<dbReference type="PANTHER" id="PTHR10836:SF112">
    <property type="entry name" value="GLYCERALDEHYDE-3-PHOSPHATE DEHYDROGENASE GAPC1, CYTOSOLIC-RELATED"/>
    <property type="match status" value="1"/>
</dbReference>
<name>A0A8S9RH59_BRACR</name>